<keyword evidence="7 9" id="KW-0472">Membrane</keyword>
<dbReference type="PANTHER" id="PTHR48041">
    <property type="entry name" value="ABC TRANSPORTER G FAMILY MEMBER 28"/>
    <property type="match status" value="1"/>
</dbReference>
<dbReference type="InterPro" id="IPR050352">
    <property type="entry name" value="ABCG_transporters"/>
</dbReference>
<feature type="domain" description="ABC transporter" evidence="10">
    <location>
        <begin position="50"/>
        <end position="298"/>
    </location>
</feature>
<evidence type="ECO:0000256" key="5">
    <source>
        <dbReference type="ARBA" id="ARBA00022840"/>
    </source>
</evidence>
<dbReference type="InterPro" id="IPR027417">
    <property type="entry name" value="P-loop_NTPase"/>
</dbReference>
<feature type="region of interest" description="Disordered" evidence="8">
    <location>
        <begin position="1"/>
        <end position="30"/>
    </location>
</feature>
<evidence type="ECO:0000259" key="10">
    <source>
        <dbReference type="PROSITE" id="PS50893"/>
    </source>
</evidence>
<keyword evidence="2" id="KW-0813">Transport</keyword>
<dbReference type="Gene3D" id="3.40.50.300">
    <property type="entry name" value="P-loop containing nucleotide triphosphate hydrolases"/>
    <property type="match status" value="1"/>
</dbReference>
<name>A0A7S0QS61_9CHLO</name>
<evidence type="ECO:0000256" key="2">
    <source>
        <dbReference type="ARBA" id="ARBA00022448"/>
    </source>
</evidence>
<evidence type="ECO:0000256" key="3">
    <source>
        <dbReference type="ARBA" id="ARBA00022692"/>
    </source>
</evidence>
<sequence length="637" mass="70560">MQMQVETNGDTKMDPGDLELNTPTPSTARTKRFHSFSRHVLTFDNLTFDIKVTKLGTFLHGGKVGVRRILQDVSGRVASGQVMAIIGPSGAGKTTLLDTLASQPHVVNNNNITVSGVVAVDGEKMSKDFFSERCAYLPQQDALCTALTTKEHLAYSARLYGVASDELESNCTTTMKDLGLTGCADVMVGSVFIRGLSGGQKRRLSLACELIAGNKAIYFLDEPTSGLDAAAATEIMKVVTQAAKQRNVVMVASVHQPSSRVFYAFDQLLVLSKGRTAFCGQAADALEYLDTKCGLRPAMAMNPADFVVEVVNADFADPKQVDAILDKWAACSSNQLAPSTPKSPKKGSHGRSWLVPSRSLALTSRTLRLYIRDPAVYTFRFMLYTFMSCFLGVTYYQLTYDQRDVMDRMFTIVWVVAFFSYMSMVALPSFALEKFLIVKEITNGSYSLGEYVLINSLIQIPLCLMLAILSVTLAFWIPELNPNFDRYISFVAIMAAHLYVVESVAILLAAVIPNFVLGLIFFVSFLSMNFVFNGFFVSVANIPDFLIWLYYISFFSYTNRALFKIVFDDLDMSGYDKCLELSKYPCYGESGHDVLAAISSDKLDYNETNAYEMFAVLVAMAVALRTCFFIYLRMVVL</sequence>
<evidence type="ECO:0000256" key="1">
    <source>
        <dbReference type="ARBA" id="ARBA00004141"/>
    </source>
</evidence>
<feature type="transmembrane region" description="Helical" evidence="9">
    <location>
        <begin position="515"/>
        <end position="536"/>
    </location>
</feature>
<evidence type="ECO:0000256" key="4">
    <source>
        <dbReference type="ARBA" id="ARBA00022741"/>
    </source>
</evidence>
<dbReference type="GO" id="GO:0140359">
    <property type="term" value="F:ABC-type transporter activity"/>
    <property type="evidence" value="ECO:0007669"/>
    <property type="project" value="InterPro"/>
</dbReference>
<dbReference type="PANTHER" id="PTHR48041:SF139">
    <property type="entry name" value="PROTEIN SCARLET"/>
    <property type="match status" value="1"/>
</dbReference>
<feature type="transmembrane region" description="Helical" evidence="9">
    <location>
        <begin position="548"/>
        <end position="567"/>
    </location>
</feature>
<dbReference type="SMART" id="SM00382">
    <property type="entry name" value="AAA"/>
    <property type="match status" value="1"/>
</dbReference>
<evidence type="ECO:0000256" key="6">
    <source>
        <dbReference type="ARBA" id="ARBA00022989"/>
    </source>
</evidence>
<dbReference type="AlphaFoldDB" id="A0A7S0QS61"/>
<dbReference type="SUPFAM" id="SSF52540">
    <property type="entry name" value="P-loop containing nucleoside triphosphate hydrolases"/>
    <property type="match status" value="1"/>
</dbReference>
<accession>A0A7S0QS61</accession>
<organism evidence="11">
    <name type="scientific">Pyramimonas obovata</name>
    <dbReference type="NCBI Taxonomy" id="1411642"/>
    <lineage>
        <taxon>Eukaryota</taxon>
        <taxon>Viridiplantae</taxon>
        <taxon>Chlorophyta</taxon>
        <taxon>Pyramimonadophyceae</taxon>
        <taxon>Pyramimonadales</taxon>
        <taxon>Pyramimonadaceae</taxon>
        <taxon>Pyramimonas</taxon>
        <taxon>Pyramimonas incertae sedis</taxon>
    </lineage>
</organism>
<evidence type="ECO:0000313" key="11">
    <source>
        <dbReference type="EMBL" id="CAD8656699.1"/>
    </source>
</evidence>
<evidence type="ECO:0000256" key="9">
    <source>
        <dbReference type="SAM" id="Phobius"/>
    </source>
</evidence>
<dbReference type="EMBL" id="HBFA01008706">
    <property type="protein sequence ID" value="CAD8656699.1"/>
    <property type="molecule type" value="Transcribed_RNA"/>
</dbReference>
<feature type="transmembrane region" description="Helical" evidence="9">
    <location>
        <begin position="377"/>
        <end position="398"/>
    </location>
</feature>
<reference evidence="11" key="1">
    <citation type="submission" date="2021-01" db="EMBL/GenBank/DDBJ databases">
        <authorList>
            <person name="Corre E."/>
            <person name="Pelletier E."/>
            <person name="Niang G."/>
            <person name="Scheremetjew M."/>
            <person name="Finn R."/>
            <person name="Kale V."/>
            <person name="Holt S."/>
            <person name="Cochrane G."/>
            <person name="Meng A."/>
            <person name="Brown T."/>
            <person name="Cohen L."/>
        </authorList>
    </citation>
    <scope>NUCLEOTIDE SEQUENCE</scope>
    <source>
        <strain evidence="11">CCMP722</strain>
    </source>
</reference>
<evidence type="ECO:0000256" key="8">
    <source>
        <dbReference type="SAM" id="MobiDB-lite"/>
    </source>
</evidence>
<dbReference type="InterPro" id="IPR013525">
    <property type="entry name" value="ABC2_TM"/>
</dbReference>
<keyword evidence="3 9" id="KW-0812">Transmembrane</keyword>
<keyword evidence="6 9" id="KW-1133">Transmembrane helix</keyword>
<evidence type="ECO:0000256" key="7">
    <source>
        <dbReference type="ARBA" id="ARBA00023136"/>
    </source>
</evidence>
<comment type="subcellular location">
    <subcellularLocation>
        <location evidence="1">Membrane</location>
        <topology evidence="1">Multi-pass membrane protein</topology>
    </subcellularLocation>
</comment>
<feature type="transmembrane region" description="Helical" evidence="9">
    <location>
        <begin position="410"/>
        <end position="431"/>
    </location>
</feature>
<feature type="transmembrane region" description="Helical" evidence="9">
    <location>
        <begin position="451"/>
        <end position="475"/>
    </location>
</feature>
<dbReference type="GO" id="GO:0016887">
    <property type="term" value="F:ATP hydrolysis activity"/>
    <property type="evidence" value="ECO:0007669"/>
    <property type="project" value="InterPro"/>
</dbReference>
<protein>
    <recommendedName>
        <fullName evidence="10">ABC transporter domain-containing protein</fullName>
    </recommendedName>
</protein>
<proteinExistence type="predicted"/>
<gene>
    <name evidence="11" type="ORF">POBO1169_LOCUS4570</name>
</gene>
<dbReference type="GO" id="GO:0005524">
    <property type="term" value="F:ATP binding"/>
    <property type="evidence" value="ECO:0007669"/>
    <property type="project" value="UniProtKB-KW"/>
</dbReference>
<dbReference type="PROSITE" id="PS00211">
    <property type="entry name" value="ABC_TRANSPORTER_1"/>
    <property type="match status" value="1"/>
</dbReference>
<dbReference type="PROSITE" id="PS50893">
    <property type="entry name" value="ABC_TRANSPORTER_2"/>
    <property type="match status" value="1"/>
</dbReference>
<dbReference type="Pfam" id="PF01061">
    <property type="entry name" value="ABC2_membrane"/>
    <property type="match status" value="1"/>
</dbReference>
<feature type="transmembrane region" description="Helical" evidence="9">
    <location>
        <begin position="613"/>
        <end position="632"/>
    </location>
</feature>
<dbReference type="InterPro" id="IPR003593">
    <property type="entry name" value="AAA+_ATPase"/>
</dbReference>
<dbReference type="GO" id="GO:0016020">
    <property type="term" value="C:membrane"/>
    <property type="evidence" value="ECO:0007669"/>
    <property type="project" value="UniProtKB-SubCell"/>
</dbReference>
<dbReference type="InterPro" id="IPR003439">
    <property type="entry name" value="ABC_transporter-like_ATP-bd"/>
</dbReference>
<keyword evidence="4" id="KW-0547">Nucleotide-binding</keyword>
<feature type="transmembrane region" description="Helical" evidence="9">
    <location>
        <begin position="487"/>
        <end position="509"/>
    </location>
</feature>
<keyword evidence="5" id="KW-0067">ATP-binding</keyword>
<dbReference type="Pfam" id="PF00005">
    <property type="entry name" value="ABC_tran"/>
    <property type="match status" value="1"/>
</dbReference>
<dbReference type="InterPro" id="IPR017871">
    <property type="entry name" value="ABC_transporter-like_CS"/>
</dbReference>